<dbReference type="PATRIC" id="fig|1088721.3.peg.3463"/>
<dbReference type="GO" id="GO:0004497">
    <property type="term" value="F:monooxygenase activity"/>
    <property type="evidence" value="ECO:0007669"/>
    <property type="project" value="UniProtKB-KW"/>
</dbReference>
<dbReference type="EMBL" id="AGFM01000055">
    <property type="protein sequence ID" value="EHJ59626.1"/>
    <property type="molecule type" value="Genomic_DNA"/>
</dbReference>
<dbReference type="GO" id="GO:0020037">
    <property type="term" value="F:heme binding"/>
    <property type="evidence" value="ECO:0007669"/>
    <property type="project" value="InterPro"/>
</dbReference>
<comment type="caution">
    <text evidence="3">The sequence shown here is derived from an EMBL/GenBank/DDBJ whole genome shotgun (WGS) entry which is preliminary data.</text>
</comment>
<evidence type="ECO:0000256" key="1">
    <source>
        <dbReference type="ARBA" id="ARBA00010617"/>
    </source>
</evidence>
<keyword evidence="2" id="KW-0479">Metal-binding</keyword>
<dbReference type="GO" id="GO:0005506">
    <property type="term" value="F:iron ion binding"/>
    <property type="evidence" value="ECO:0007669"/>
    <property type="project" value="InterPro"/>
</dbReference>
<accession>G6EGH5</accession>
<dbReference type="eggNOG" id="COG2124">
    <property type="taxonomic scope" value="Bacteria"/>
</dbReference>
<evidence type="ECO:0000256" key="2">
    <source>
        <dbReference type="RuleBase" id="RU000461"/>
    </source>
</evidence>
<dbReference type="PANTHER" id="PTHR46696:SF3">
    <property type="entry name" value="PULCHERRIMINIC ACID SYNTHASE"/>
    <property type="match status" value="1"/>
</dbReference>
<dbReference type="PROSITE" id="PS00086">
    <property type="entry name" value="CYTOCHROME_P450"/>
    <property type="match status" value="1"/>
</dbReference>
<evidence type="ECO:0000313" key="4">
    <source>
        <dbReference type="Proteomes" id="UP000004030"/>
    </source>
</evidence>
<keyword evidence="2" id="KW-0560">Oxidoreductase</keyword>
<dbReference type="SUPFAM" id="SSF48264">
    <property type="entry name" value="Cytochrome P450"/>
    <property type="match status" value="1"/>
</dbReference>
<dbReference type="InterPro" id="IPR036396">
    <property type="entry name" value="Cyt_P450_sf"/>
</dbReference>
<keyword evidence="2" id="KW-0408">Iron</keyword>
<comment type="similarity">
    <text evidence="1 2">Belongs to the cytochrome P450 family.</text>
</comment>
<dbReference type="Pfam" id="PF00067">
    <property type="entry name" value="p450"/>
    <property type="match status" value="1"/>
</dbReference>
<dbReference type="InterPro" id="IPR001128">
    <property type="entry name" value="Cyt_P450"/>
</dbReference>
<dbReference type="RefSeq" id="WP_007014417.1">
    <property type="nucleotide sequence ID" value="NZ_AGFM01000055.1"/>
</dbReference>
<dbReference type="PRINTS" id="PR00359">
    <property type="entry name" value="BP450"/>
</dbReference>
<dbReference type="PANTHER" id="PTHR46696">
    <property type="entry name" value="P450, PUTATIVE (EUROFUNG)-RELATED"/>
    <property type="match status" value="1"/>
</dbReference>
<keyword evidence="2" id="KW-0503">Monooxygenase</keyword>
<dbReference type="GO" id="GO:0016705">
    <property type="term" value="F:oxidoreductase activity, acting on paired donors, with incorporation or reduction of molecular oxygen"/>
    <property type="evidence" value="ECO:0007669"/>
    <property type="project" value="InterPro"/>
</dbReference>
<dbReference type="InterPro" id="IPR002397">
    <property type="entry name" value="Cyt_P450_B"/>
</dbReference>
<sequence length="414" mass="46060">MATIAPIEYFDEADFDPFVIDDDVFGEIEDPYAIFDRARANGPVQPGTILELLGAPADSIVAGIPQFRVIGHAEVQAVMRNAALFSNDVLKMNLGVTFGDTISAMNPPKHTQVRGLFQSTFMPKQVAKWSETLVDPVVNDLIGRFIGDGRAELVEQFAKRYPFEIIYRQLGLPQRDVQTFHRLAVTLTFNSDYIRYGKEASRKLGVYFQNLLEERRRNPADDLVSLLGQLGGDNGLSDETIVSFFRGLINAAGDTTYRATGCMLMALLENPEQLEAVRQDRSLVPLVLEETLRWNGPIIFTQRMVMQDTELGGVRMPAGAIVNVSMAAANNDPAVHENPRKFDLFRGTKSHFGFGLGPHMCLGQHLARLEMSRALNAILDRLPGLRFDPDMPKPTVKGGLMRTPRDIHVLFDPS</sequence>
<dbReference type="KEGG" id="npn:JI59_21480"/>
<protein>
    <submittedName>
        <fullName evidence="3">Cytochrome P450</fullName>
    </submittedName>
</protein>
<dbReference type="Gene3D" id="1.10.630.10">
    <property type="entry name" value="Cytochrome P450"/>
    <property type="match status" value="1"/>
</dbReference>
<dbReference type="OrthoDB" id="5522954at2"/>
<keyword evidence="2" id="KW-0349">Heme</keyword>
<evidence type="ECO:0000313" key="3">
    <source>
        <dbReference type="EMBL" id="EHJ59626.1"/>
    </source>
</evidence>
<name>G6EGH5_9SPHN</name>
<proteinExistence type="inferred from homology"/>
<reference evidence="3 4" key="1">
    <citation type="journal article" date="2012" name="J. Bacteriol.">
        <title>Genome sequence of benzo(a)pyrene-degrading bacterium Novosphingobium pentaromativorans US6-1.</title>
        <authorList>
            <person name="Luo Y.R."/>
            <person name="Kang S.G."/>
            <person name="Kim S.J."/>
            <person name="Kim M.R."/>
            <person name="Li N."/>
            <person name="Lee J.H."/>
            <person name="Kwon K.K."/>
        </authorList>
    </citation>
    <scope>NUCLEOTIDE SEQUENCE [LARGE SCALE GENOMIC DNA]</scope>
    <source>
        <strain evidence="3 4">US6-1</strain>
    </source>
</reference>
<organism evidence="3 4">
    <name type="scientific">Novosphingobium pentaromativorans US6-1</name>
    <dbReference type="NCBI Taxonomy" id="1088721"/>
    <lineage>
        <taxon>Bacteria</taxon>
        <taxon>Pseudomonadati</taxon>
        <taxon>Pseudomonadota</taxon>
        <taxon>Alphaproteobacteria</taxon>
        <taxon>Sphingomonadales</taxon>
        <taxon>Sphingomonadaceae</taxon>
        <taxon>Novosphingobium</taxon>
    </lineage>
</organism>
<gene>
    <name evidence="3" type="ORF">NSU_3509</name>
</gene>
<dbReference type="InterPro" id="IPR017972">
    <property type="entry name" value="Cyt_P450_CS"/>
</dbReference>
<dbReference type="Proteomes" id="UP000004030">
    <property type="component" value="Unassembled WGS sequence"/>
</dbReference>
<dbReference type="AlphaFoldDB" id="G6EGH5"/>
<keyword evidence="4" id="KW-1185">Reference proteome</keyword>